<dbReference type="PANTHER" id="PTHR35848:SF6">
    <property type="entry name" value="CUPIN TYPE-2 DOMAIN-CONTAINING PROTEIN"/>
    <property type="match status" value="1"/>
</dbReference>
<evidence type="ECO:0000313" key="4">
    <source>
        <dbReference type="Proteomes" id="UP000239340"/>
    </source>
</evidence>
<dbReference type="AlphaFoldDB" id="A0A2L0H2Z6"/>
<dbReference type="EMBL" id="CP024307">
    <property type="protein sequence ID" value="AUX75855.1"/>
    <property type="molecule type" value="Genomic_DNA"/>
</dbReference>
<dbReference type="CDD" id="cd02224">
    <property type="entry name" value="cupin_SPO2919-like"/>
    <property type="match status" value="1"/>
</dbReference>
<dbReference type="InterPro" id="IPR014710">
    <property type="entry name" value="RmlC-like_jellyroll"/>
</dbReference>
<dbReference type="InterPro" id="IPR013096">
    <property type="entry name" value="Cupin_2"/>
</dbReference>
<dbReference type="Gene3D" id="2.60.120.10">
    <property type="entry name" value="Jelly Rolls"/>
    <property type="match status" value="1"/>
</dbReference>
<accession>A0A2L0H2Z6</accession>
<dbReference type="InterPro" id="IPR051610">
    <property type="entry name" value="GPI/OXD"/>
</dbReference>
<sequence>MTEDRKPMVSLKELALDHWRRGSFFESRDASFGALLGLKELGISYGEVPPGKSGCPFHNHHVEEELFVILEGEGTYRFGTERFAVGPGDVLGAPAGGPETAHHLINTGTLPLKYLSISTMAATEICEYPDSGKFLARTRRPGTGEASFDFIGRPHFVVDYWDGEPGAQVQDPIPFPPSAKPE</sequence>
<name>A0A2L0H2Z6_RHIFR</name>
<feature type="domain" description="Cupin type-2" evidence="2">
    <location>
        <begin position="47"/>
        <end position="117"/>
    </location>
</feature>
<dbReference type="SUPFAM" id="SSF51182">
    <property type="entry name" value="RmlC-like cupins"/>
    <property type="match status" value="1"/>
</dbReference>
<dbReference type="InterPro" id="IPR011051">
    <property type="entry name" value="RmlC_Cupin_sf"/>
</dbReference>
<organism evidence="3 4">
    <name type="scientific">Rhizobium fredii</name>
    <name type="common">Sinorhizobium fredii</name>
    <dbReference type="NCBI Taxonomy" id="380"/>
    <lineage>
        <taxon>Bacteria</taxon>
        <taxon>Pseudomonadati</taxon>
        <taxon>Pseudomonadota</taxon>
        <taxon>Alphaproteobacteria</taxon>
        <taxon>Hyphomicrobiales</taxon>
        <taxon>Rhizobiaceae</taxon>
        <taxon>Sinorhizobium/Ensifer group</taxon>
        <taxon>Sinorhizobium</taxon>
    </lineage>
</organism>
<dbReference type="PANTHER" id="PTHR35848">
    <property type="entry name" value="OXALATE-BINDING PROTEIN"/>
    <property type="match status" value="1"/>
</dbReference>
<keyword evidence="1" id="KW-0479">Metal-binding</keyword>
<evidence type="ECO:0000313" key="3">
    <source>
        <dbReference type="EMBL" id="AUX75855.1"/>
    </source>
</evidence>
<dbReference type="Pfam" id="PF07883">
    <property type="entry name" value="Cupin_2"/>
    <property type="match status" value="1"/>
</dbReference>
<protein>
    <submittedName>
        <fullName evidence="3">Cupin 2 domain-containing protein</fullName>
    </submittedName>
</protein>
<dbReference type="RefSeq" id="WP_097539425.1">
    <property type="nucleotide sequence ID" value="NZ_CP024307.1"/>
</dbReference>
<gene>
    <name evidence="3" type="ORF">NXT3_CH01262</name>
</gene>
<dbReference type="Proteomes" id="UP000239340">
    <property type="component" value="Chromosome"/>
</dbReference>
<evidence type="ECO:0000256" key="1">
    <source>
        <dbReference type="ARBA" id="ARBA00022723"/>
    </source>
</evidence>
<proteinExistence type="predicted"/>
<dbReference type="GO" id="GO:0046872">
    <property type="term" value="F:metal ion binding"/>
    <property type="evidence" value="ECO:0007669"/>
    <property type="project" value="UniProtKB-KW"/>
</dbReference>
<evidence type="ECO:0000259" key="2">
    <source>
        <dbReference type="Pfam" id="PF07883"/>
    </source>
</evidence>
<reference evidence="3 4" key="1">
    <citation type="submission" date="2017-10" db="EMBL/GenBank/DDBJ databases">
        <title>Analysis of the genome sequences of Rhizobium populations associated to common bean (phaseolus vulgaris).</title>
        <authorList>
            <person name="Bustos P."/>
            <person name="Santamaria R.I."/>
            <person name="Miranda-Sanchez F."/>
            <person name="Perez-Carrascal O."/>
            <person name="Juarez S."/>
            <person name="Lozano L."/>
            <person name="Martinez-Flores I."/>
            <person name="Vinuesa P."/>
            <person name="Martinez-Romero E."/>
            <person name="Cevallos M.A."/>
            <person name="Romero D."/>
            <person name="Davila G."/>
            <person name="Gonzalez V."/>
        </authorList>
    </citation>
    <scope>NUCLEOTIDE SEQUENCE [LARGE SCALE GENOMIC DNA]</scope>
    <source>
        <strain evidence="3 4">NXT3</strain>
    </source>
</reference>